<feature type="domain" description="Fatty acid desaturase" evidence="3">
    <location>
        <begin position="150"/>
        <end position="408"/>
    </location>
</feature>
<feature type="transmembrane region" description="Helical" evidence="1">
    <location>
        <begin position="235"/>
        <end position="254"/>
    </location>
</feature>
<dbReference type="InterPro" id="IPR005804">
    <property type="entry name" value="FA_desaturase_dom"/>
</dbReference>
<dbReference type="GO" id="GO:0016717">
    <property type="term" value="F:oxidoreductase activity, acting on paired donors, with oxidation of a pair of donors resulting in the reduction of molecular oxygen to two molecules of water"/>
    <property type="evidence" value="ECO:0007669"/>
    <property type="project" value="TreeGrafter"/>
</dbReference>
<sequence length="447" mass="51181">MAPNPNKAVERADARVKVDEKIPLNDYSVQVDEYVYDTRSLAKIHPGGPLFVNSFSGRDCTEAFLSYHRKAFPHDRMTDSLIGKAPALKSATADADYLELCKLVEQVLPRSKAFAPASYFLKVAAILSVAFFTEYYMHKHAYYKWYLTAPLGFVFALIGLNIQHDANHGAISRFWWVNRILGMSQNWIGGSAVDWIHQHVVQHHIAPNDVDHDPDIVGNAFLRINPLRPRADQHLYQHIYLFALLGFFGFNYIIETLKHTIEGFHKTHFSKLLGGNRVFEGMTWSLFVFRWILFPLYQVPSIYTFLNICPLFLVGGYYLAFFFVISHNFEGVHLFEHDYNKNVDQSFLRKQVLTAANVGGAWLAFINGGLNYQIEHHLFPRISHAHYPTIAPIVREYCLSKGIAYVHFPTIGENVVSCSKHMYQLGHNQNPTNFVDSKGRVLKPNEK</sequence>
<keyword evidence="1" id="KW-1133">Transmembrane helix</keyword>
<dbReference type="PANTHER" id="PTHR19353:SF75">
    <property type="entry name" value="FATTY ACID DESATURASE, PUTATIVE-RELATED"/>
    <property type="match status" value="1"/>
</dbReference>
<dbReference type="InterPro" id="IPR012171">
    <property type="entry name" value="Fatty_acid_desaturase"/>
</dbReference>
<dbReference type="PANTHER" id="PTHR19353">
    <property type="entry name" value="FATTY ACID DESATURASE 2"/>
    <property type="match status" value="1"/>
</dbReference>
<evidence type="ECO:0000259" key="2">
    <source>
        <dbReference type="Pfam" id="PF00173"/>
    </source>
</evidence>
<dbReference type="InterPro" id="IPR001199">
    <property type="entry name" value="Cyt_B5-like_heme/steroid-bd"/>
</dbReference>
<dbReference type="Pfam" id="PF00487">
    <property type="entry name" value="FA_desaturase"/>
    <property type="match status" value="1"/>
</dbReference>
<dbReference type="EMBL" id="HBIC01034500">
    <property type="protein sequence ID" value="CAE0288711.1"/>
    <property type="molecule type" value="Transcribed_RNA"/>
</dbReference>
<reference evidence="4" key="1">
    <citation type="submission" date="2021-01" db="EMBL/GenBank/DDBJ databases">
        <authorList>
            <person name="Corre E."/>
            <person name="Pelletier E."/>
            <person name="Niang G."/>
            <person name="Scheremetjew M."/>
            <person name="Finn R."/>
            <person name="Kale V."/>
            <person name="Holt S."/>
            <person name="Cochrane G."/>
            <person name="Meng A."/>
            <person name="Brown T."/>
            <person name="Cohen L."/>
        </authorList>
    </citation>
    <scope>NUCLEOTIDE SEQUENCE</scope>
    <source>
        <strain evidence="4">CCAP 955/1</strain>
    </source>
</reference>
<dbReference type="Pfam" id="PF00173">
    <property type="entry name" value="Cyt-b5"/>
    <property type="match status" value="1"/>
</dbReference>
<feature type="transmembrane region" description="Helical" evidence="1">
    <location>
        <begin position="119"/>
        <end position="137"/>
    </location>
</feature>
<gene>
    <name evidence="4" type="ORF">SELO1098_LOCUS17554</name>
</gene>
<dbReference type="GO" id="GO:0016020">
    <property type="term" value="C:membrane"/>
    <property type="evidence" value="ECO:0007669"/>
    <property type="project" value="TreeGrafter"/>
</dbReference>
<dbReference type="CDD" id="cd03506">
    <property type="entry name" value="Delta6-FADS-like"/>
    <property type="match status" value="1"/>
</dbReference>
<dbReference type="PIRSF" id="PIRSF015921">
    <property type="entry name" value="FA_sphinglp_des"/>
    <property type="match status" value="1"/>
</dbReference>
<organism evidence="4">
    <name type="scientific">Spumella elongata</name>
    <dbReference type="NCBI Taxonomy" id="89044"/>
    <lineage>
        <taxon>Eukaryota</taxon>
        <taxon>Sar</taxon>
        <taxon>Stramenopiles</taxon>
        <taxon>Ochrophyta</taxon>
        <taxon>Chrysophyceae</taxon>
        <taxon>Chromulinales</taxon>
        <taxon>Chromulinaceae</taxon>
        <taxon>Spumella</taxon>
    </lineage>
</organism>
<feature type="transmembrane region" description="Helical" evidence="1">
    <location>
        <begin position="143"/>
        <end position="162"/>
    </location>
</feature>
<feature type="transmembrane region" description="Helical" evidence="1">
    <location>
        <begin position="274"/>
        <end position="293"/>
    </location>
</feature>
<protein>
    <submittedName>
        <fullName evidence="4">Uncharacterized protein</fullName>
    </submittedName>
</protein>
<keyword evidence="1" id="KW-0812">Transmembrane</keyword>
<feature type="transmembrane region" description="Helical" evidence="1">
    <location>
        <begin position="305"/>
        <end position="325"/>
    </location>
</feature>
<evidence type="ECO:0000313" key="4">
    <source>
        <dbReference type="EMBL" id="CAE0288711.1"/>
    </source>
</evidence>
<dbReference type="InterPro" id="IPR036400">
    <property type="entry name" value="Cyt_B5-like_heme/steroid_sf"/>
</dbReference>
<proteinExistence type="predicted"/>
<evidence type="ECO:0000256" key="1">
    <source>
        <dbReference type="SAM" id="Phobius"/>
    </source>
</evidence>
<feature type="domain" description="Cytochrome b5 heme-binding" evidence="2">
    <location>
        <begin position="25"/>
        <end position="84"/>
    </location>
</feature>
<keyword evidence="1" id="KW-0472">Membrane</keyword>
<dbReference type="GO" id="GO:0006629">
    <property type="term" value="P:lipid metabolic process"/>
    <property type="evidence" value="ECO:0007669"/>
    <property type="project" value="InterPro"/>
</dbReference>
<dbReference type="Gene3D" id="3.10.120.10">
    <property type="entry name" value="Cytochrome b5-like heme/steroid binding domain"/>
    <property type="match status" value="1"/>
</dbReference>
<dbReference type="AlphaFoldDB" id="A0A7S3HAH5"/>
<accession>A0A7S3HAH5</accession>
<dbReference type="SUPFAM" id="SSF55856">
    <property type="entry name" value="Cytochrome b5-like heme/steroid binding domain"/>
    <property type="match status" value="1"/>
</dbReference>
<name>A0A7S3HAH5_9STRA</name>
<evidence type="ECO:0000259" key="3">
    <source>
        <dbReference type="Pfam" id="PF00487"/>
    </source>
</evidence>